<keyword evidence="5" id="KW-0235">DNA replication</keyword>
<evidence type="ECO:0000256" key="10">
    <source>
        <dbReference type="ARBA" id="ARBA00023204"/>
    </source>
</evidence>
<dbReference type="PROSITE" id="PS00697">
    <property type="entry name" value="DNA_LIGASE_A1"/>
    <property type="match status" value="1"/>
</dbReference>
<comment type="subcellular location">
    <subcellularLocation>
        <location evidence="1">Nucleus</location>
    </subcellularLocation>
</comment>
<dbReference type="GO" id="GO:0005739">
    <property type="term" value="C:mitochondrion"/>
    <property type="evidence" value="ECO:0007669"/>
    <property type="project" value="TreeGrafter"/>
</dbReference>
<feature type="region of interest" description="Disordered" evidence="16">
    <location>
        <begin position="84"/>
        <end position="107"/>
    </location>
</feature>
<dbReference type="InterPro" id="IPR012340">
    <property type="entry name" value="NA-bd_OB-fold"/>
</dbReference>
<dbReference type="PANTHER" id="PTHR45674:SF4">
    <property type="entry name" value="DNA LIGASE 1"/>
    <property type="match status" value="1"/>
</dbReference>
<dbReference type="SUPFAM" id="SSF50249">
    <property type="entry name" value="Nucleic acid-binding proteins"/>
    <property type="match status" value="1"/>
</dbReference>
<dbReference type="Gene3D" id="3.30.470.30">
    <property type="entry name" value="DNA ligase/mRNA capping enzyme"/>
    <property type="match status" value="1"/>
</dbReference>
<dbReference type="Pfam" id="PF04675">
    <property type="entry name" value="DNA_ligase_A_N"/>
    <property type="match status" value="1"/>
</dbReference>
<feature type="region of interest" description="Disordered" evidence="16">
    <location>
        <begin position="1"/>
        <end position="26"/>
    </location>
</feature>
<evidence type="ECO:0000256" key="6">
    <source>
        <dbReference type="ARBA" id="ARBA00022741"/>
    </source>
</evidence>
<dbReference type="Pfam" id="PF01068">
    <property type="entry name" value="DNA_ligase_A_M"/>
    <property type="match status" value="1"/>
</dbReference>
<evidence type="ECO:0000256" key="3">
    <source>
        <dbReference type="ARBA" id="ARBA00022598"/>
    </source>
</evidence>
<dbReference type="EMBL" id="JAPCXC010000069">
    <property type="protein sequence ID" value="KAJ1606828.1"/>
    <property type="molecule type" value="Genomic_DNA"/>
</dbReference>
<evidence type="ECO:0000256" key="2">
    <source>
        <dbReference type="ARBA" id="ARBA00007572"/>
    </source>
</evidence>
<dbReference type="Pfam" id="PF04679">
    <property type="entry name" value="DNA_ligase_A_C"/>
    <property type="match status" value="1"/>
</dbReference>
<dbReference type="GO" id="GO:0006273">
    <property type="term" value="P:lagging strand elongation"/>
    <property type="evidence" value="ECO:0007669"/>
    <property type="project" value="TreeGrafter"/>
</dbReference>
<dbReference type="Gene3D" id="3.30.1490.70">
    <property type="match status" value="1"/>
</dbReference>
<dbReference type="CDD" id="cd07900">
    <property type="entry name" value="Adenylation_DNA_ligase_I_Euk"/>
    <property type="match status" value="1"/>
</dbReference>
<feature type="compositionally biased region" description="Basic and acidic residues" evidence="16">
    <location>
        <begin position="84"/>
        <end position="106"/>
    </location>
</feature>
<dbReference type="InterPro" id="IPR012309">
    <property type="entry name" value="DNA_ligase_ATP-dep_C"/>
</dbReference>
<dbReference type="InterPro" id="IPR012310">
    <property type="entry name" value="DNA_ligase_ATP-dep_cent"/>
</dbReference>
<comment type="similarity">
    <text evidence="2 15">Belongs to the ATP-dependent DNA ligase family.</text>
</comment>
<evidence type="ECO:0000256" key="5">
    <source>
        <dbReference type="ARBA" id="ARBA00022705"/>
    </source>
</evidence>
<evidence type="ECO:0000256" key="4">
    <source>
        <dbReference type="ARBA" id="ARBA00022618"/>
    </source>
</evidence>
<dbReference type="InterPro" id="IPR016059">
    <property type="entry name" value="DNA_ligase_ATP-dep_CS"/>
</dbReference>
<keyword evidence="4" id="KW-0132">Cell division</keyword>
<evidence type="ECO:0000256" key="11">
    <source>
        <dbReference type="ARBA" id="ARBA00023242"/>
    </source>
</evidence>
<dbReference type="GO" id="GO:0071897">
    <property type="term" value="P:DNA biosynthetic process"/>
    <property type="evidence" value="ECO:0007669"/>
    <property type="project" value="InterPro"/>
</dbReference>
<keyword evidence="12" id="KW-0131">Cell cycle</keyword>
<organism evidence="18">
    <name type="scientific">Cryptosporidium canis</name>
    <dbReference type="NCBI Taxonomy" id="195482"/>
    <lineage>
        <taxon>Eukaryota</taxon>
        <taxon>Sar</taxon>
        <taxon>Alveolata</taxon>
        <taxon>Apicomplexa</taxon>
        <taxon>Conoidasida</taxon>
        <taxon>Coccidia</taxon>
        <taxon>Eucoccidiorida</taxon>
        <taxon>Eimeriorina</taxon>
        <taxon>Cryptosporidiidae</taxon>
        <taxon>Cryptosporidium</taxon>
    </lineage>
</organism>
<dbReference type="PROSITE" id="PS50160">
    <property type="entry name" value="DNA_LIGASE_A3"/>
    <property type="match status" value="1"/>
</dbReference>
<dbReference type="FunFam" id="3.30.470.30:FF:000002">
    <property type="entry name" value="DNA ligase"/>
    <property type="match status" value="1"/>
</dbReference>
<gene>
    <name evidence="18" type="ORF">OJ253_2585</name>
</gene>
<keyword evidence="7 14" id="KW-0227">DNA damage</keyword>
<dbReference type="PROSITE" id="PS00333">
    <property type="entry name" value="DNA_LIGASE_A2"/>
    <property type="match status" value="1"/>
</dbReference>
<dbReference type="CDD" id="cd07969">
    <property type="entry name" value="OBF_DNA_ligase_I"/>
    <property type="match status" value="1"/>
</dbReference>
<dbReference type="EC" id="6.5.1.1" evidence="14"/>
<dbReference type="Gene3D" id="2.40.50.140">
    <property type="entry name" value="Nucleic acid-binding proteins"/>
    <property type="match status" value="1"/>
</dbReference>
<protein>
    <recommendedName>
        <fullName evidence="14">DNA ligase</fullName>
        <ecNumber evidence="14">6.5.1.1</ecNumber>
    </recommendedName>
</protein>
<sequence length="828" mass="93036">MAKKCNDLLFGNEDVQSEASETEDSIVDSKESFVNKISLDSALGRELMSSAKKGERRPKKLKVDQSVQQKLSFSVKADDSLSKGKKSTRLEKVPEQEELADSHIDVGSENSVKATKSSSAGSSGLFSPFSISFSSGSDDIQSPLFDPSKVGREKIISKGKSNSILFSVLTDAFSKIEQLKGSGSGSKKGCIVILANLFRMIIHHNPSDLKDAVYICMNKVSPDYEGRESGIGDSILVKCISESSDRSEKRIKEDQISGKFEDLGEIAAISKKQMKLLFEPPRLTIHDVYHELYALTEISGKQSQQLKKDKIKKLFVSGKQNEVKYIVRFLQGRLRIGIQQTTVYQALASAFVLTKNIPENEALSFSDYRLTVGQGKYKNLQELDSEILEMESSLRSSLCQLPNIEKIIEVAIQGATCEEISEKCKLTTGIPCEPMLARPTKGINEVLSRFENMHFTAEYKYDGERAQVHVYRDKSNKRIIKIFTRNLESATDRYPDLIQYLNQALSSDVDDCILDSEVVAYSKSDGKILPFQVLSTRKRKNVAFDEIQIQICLMIFDCMEFNGESLLKKSLFERRHFMRRCIMEGQSEFVRFATCIETDKLELLDSFLSDSIENSCEGLMVKTLHENASYEPSKRSLNWLKIKKDYVDGLTDSIDVVPIAACYGKGKRNGVFGTFLLAVYNQDEEVYETVCKAGTGFSDEILQSLFVSLKDCIIAEGIPKSYYRYDSSGLSSLKQDVWFEPKFVWEVKGADLSLSPVHTAAMGIVDQNRGIGLRFPRFIRIRDDKSPEQATSSIQIMEMYHNQLIKAKDELTACEDNLCQEGYSCQQS</sequence>
<dbReference type="Proteomes" id="UP001067231">
    <property type="component" value="Unassembled WGS sequence"/>
</dbReference>
<evidence type="ECO:0000256" key="14">
    <source>
        <dbReference type="RuleBase" id="RU000617"/>
    </source>
</evidence>
<evidence type="ECO:0000259" key="17">
    <source>
        <dbReference type="PROSITE" id="PS50160"/>
    </source>
</evidence>
<dbReference type="GO" id="GO:0051301">
    <property type="term" value="P:cell division"/>
    <property type="evidence" value="ECO:0007669"/>
    <property type="project" value="UniProtKB-KW"/>
</dbReference>
<dbReference type="PANTHER" id="PTHR45674">
    <property type="entry name" value="DNA LIGASE 1/3 FAMILY MEMBER"/>
    <property type="match status" value="1"/>
</dbReference>
<feature type="domain" description="ATP-dependent DNA ligase family profile" evidence="17">
    <location>
        <begin position="544"/>
        <end position="681"/>
    </location>
</feature>
<dbReference type="InterPro" id="IPR036599">
    <property type="entry name" value="DNA_ligase_N_sf"/>
</dbReference>
<dbReference type="InterPro" id="IPR012308">
    <property type="entry name" value="DNA_ligase_ATP-dep_N"/>
</dbReference>
<keyword evidence="11" id="KW-0539">Nucleus</keyword>
<name>A0A9D5DJ34_9CRYT</name>
<comment type="caution">
    <text evidence="18">The sequence shown here is derived from an EMBL/GenBank/DDBJ whole genome shotgun (WGS) entry which is preliminary data.</text>
</comment>
<evidence type="ECO:0000256" key="1">
    <source>
        <dbReference type="ARBA" id="ARBA00004123"/>
    </source>
</evidence>
<keyword evidence="10 14" id="KW-0234">DNA repair</keyword>
<evidence type="ECO:0000256" key="13">
    <source>
        <dbReference type="ARBA" id="ARBA00034003"/>
    </source>
</evidence>
<evidence type="ECO:0000313" key="18">
    <source>
        <dbReference type="EMBL" id="KAJ1606828.1"/>
    </source>
</evidence>
<dbReference type="InterPro" id="IPR050191">
    <property type="entry name" value="ATP-dep_DNA_ligase"/>
</dbReference>
<dbReference type="NCBIfam" id="TIGR00574">
    <property type="entry name" value="dnl1"/>
    <property type="match status" value="1"/>
</dbReference>
<dbReference type="GO" id="GO:0006281">
    <property type="term" value="P:DNA repair"/>
    <property type="evidence" value="ECO:0007669"/>
    <property type="project" value="UniProtKB-KW"/>
</dbReference>
<keyword evidence="3 14" id="KW-0436">Ligase</keyword>
<evidence type="ECO:0000256" key="7">
    <source>
        <dbReference type="ARBA" id="ARBA00022763"/>
    </source>
</evidence>
<keyword evidence="8 14" id="KW-0067">ATP-binding</keyword>
<dbReference type="GO" id="GO:0005524">
    <property type="term" value="F:ATP binding"/>
    <property type="evidence" value="ECO:0007669"/>
    <property type="project" value="UniProtKB-KW"/>
</dbReference>
<dbReference type="Gene3D" id="1.10.3260.10">
    <property type="entry name" value="DNA ligase, ATP-dependent, N-terminal domain"/>
    <property type="match status" value="1"/>
</dbReference>
<dbReference type="InterPro" id="IPR000977">
    <property type="entry name" value="DNA_ligase_ATP-dep"/>
</dbReference>
<dbReference type="GO" id="GO:0006310">
    <property type="term" value="P:DNA recombination"/>
    <property type="evidence" value="ECO:0007669"/>
    <property type="project" value="UniProtKB-KW"/>
</dbReference>
<comment type="catalytic activity">
    <reaction evidence="13 14">
        <text>ATP + (deoxyribonucleotide)n-3'-hydroxyl + 5'-phospho-(deoxyribonucleotide)m = (deoxyribonucleotide)n+m + AMP + diphosphate.</text>
        <dbReference type="EC" id="6.5.1.1"/>
    </reaction>
</comment>
<dbReference type="FunFam" id="2.40.50.140:FF:000062">
    <property type="entry name" value="DNA ligase"/>
    <property type="match status" value="1"/>
</dbReference>
<evidence type="ECO:0000256" key="9">
    <source>
        <dbReference type="ARBA" id="ARBA00023172"/>
    </source>
</evidence>
<reference evidence="18" key="1">
    <citation type="submission" date="2022-10" db="EMBL/GenBank/DDBJ databases">
        <title>Adaptive evolution leads to modifications in subtelomeric GC content in a zoonotic Cryptosporidium species.</title>
        <authorList>
            <person name="Li J."/>
            <person name="Feng Y."/>
            <person name="Xiao L."/>
        </authorList>
    </citation>
    <scope>NUCLEOTIDE SEQUENCE</scope>
    <source>
        <strain evidence="18">33844</strain>
    </source>
</reference>
<evidence type="ECO:0000256" key="16">
    <source>
        <dbReference type="SAM" id="MobiDB-lite"/>
    </source>
</evidence>
<dbReference type="GO" id="GO:0005634">
    <property type="term" value="C:nucleus"/>
    <property type="evidence" value="ECO:0007669"/>
    <property type="project" value="UniProtKB-SubCell"/>
</dbReference>
<dbReference type="GO" id="GO:0003910">
    <property type="term" value="F:DNA ligase (ATP) activity"/>
    <property type="evidence" value="ECO:0007669"/>
    <property type="project" value="UniProtKB-EC"/>
</dbReference>
<evidence type="ECO:0000256" key="8">
    <source>
        <dbReference type="ARBA" id="ARBA00022840"/>
    </source>
</evidence>
<keyword evidence="6 14" id="KW-0547">Nucleotide-binding</keyword>
<accession>A0A9D5DJ34</accession>
<dbReference type="SUPFAM" id="SSF56091">
    <property type="entry name" value="DNA ligase/mRNA capping enzyme, catalytic domain"/>
    <property type="match status" value="1"/>
</dbReference>
<dbReference type="SUPFAM" id="SSF117018">
    <property type="entry name" value="ATP-dependent DNA ligase DNA-binding domain"/>
    <property type="match status" value="1"/>
</dbReference>
<keyword evidence="9 14" id="KW-0233">DNA recombination</keyword>
<dbReference type="OrthoDB" id="206088at2759"/>
<evidence type="ECO:0000256" key="12">
    <source>
        <dbReference type="ARBA" id="ARBA00023306"/>
    </source>
</evidence>
<proteinExistence type="inferred from homology"/>
<dbReference type="AlphaFoldDB" id="A0A9D5DJ34"/>
<evidence type="ECO:0000256" key="15">
    <source>
        <dbReference type="RuleBase" id="RU004196"/>
    </source>
</evidence>
<dbReference type="GO" id="GO:0003677">
    <property type="term" value="F:DNA binding"/>
    <property type="evidence" value="ECO:0007669"/>
    <property type="project" value="InterPro"/>
</dbReference>